<name>A0A7C4EV75_9BACT</name>
<dbReference type="EMBL" id="DTGT01000386">
    <property type="protein sequence ID" value="HGH61970.1"/>
    <property type="molecule type" value="Genomic_DNA"/>
</dbReference>
<dbReference type="Gene3D" id="3.40.50.300">
    <property type="entry name" value="P-loop containing nucleotide triphosphate hydrolases"/>
    <property type="match status" value="1"/>
</dbReference>
<dbReference type="InterPro" id="IPR027417">
    <property type="entry name" value="P-loop_NTPase"/>
</dbReference>
<proteinExistence type="predicted"/>
<evidence type="ECO:0000256" key="1">
    <source>
        <dbReference type="ARBA" id="ARBA00022741"/>
    </source>
</evidence>
<reference evidence="4" key="1">
    <citation type="journal article" date="2020" name="mSystems">
        <title>Genome- and Community-Level Interaction Insights into Carbon Utilization and Element Cycling Functions of Hydrothermarchaeota in Hydrothermal Sediment.</title>
        <authorList>
            <person name="Zhou Z."/>
            <person name="Liu Y."/>
            <person name="Xu W."/>
            <person name="Pan J."/>
            <person name="Luo Z.H."/>
            <person name="Li M."/>
        </authorList>
    </citation>
    <scope>NUCLEOTIDE SEQUENCE [LARGE SCALE GENOMIC DNA]</scope>
    <source>
        <strain evidence="4">SpSt-769</strain>
    </source>
</reference>
<dbReference type="InterPro" id="IPR003439">
    <property type="entry name" value="ABC_transporter-like_ATP-bd"/>
</dbReference>
<dbReference type="SUPFAM" id="SSF52540">
    <property type="entry name" value="P-loop containing nucleoside triphosphate hydrolases"/>
    <property type="match status" value="1"/>
</dbReference>
<keyword evidence="1" id="KW-0547">Nucleotide-binding</keyword>
<dbReference type="SMART" id="SM00382">
    <property type="entry name" value="AAA"/>
    <property type="match status" value="1"/>
</dbReference>
<evidence type="ECO:0000313" key="4">
    <source>
        <dbReference type="EMBL" id="HGH61970.1"/>
    </source>
</evidence>
<sequence length="328" mass="36158">MKLAASYEERIRALSRRDPRDLAVVVKDLTRSFGDFVAVDHVSFEVARGEIFGFLGPNGAGKTTTIKILCGLLSPSSGEGYVAGWSVAANPEEIKKHIGYMSQKFSLYEDLTVRENIDFFGGIYGLTGAKKAERERWVMEMAGLADKATMLTSELPLGWKQRLALGCAVIHEPPVLFLDEPTSGVDPLSRRSFWELIHSMASRGVTIFVSTHYMEEAEYCNRLALMSRGRIIALGTPAELKKKWMPAKVLSLKCDRIMEASELLKDKDVFSEAAVFGNVLHIVTYKPEEAKTEARKLLATAGISVASLEDITPSLEDVFVTLTSADAD</sequence>
<dbReference type="GO" id="GO:0016887">
    <property type="term" value="F:ATP hydrolysis activity"/>
    <property type="evidence" value="ECO:0007669"/>
    <property type="project" value="InterPro"/>
</dbReference>
<dbReference type="PANTHER" id="PTHR43038:SF3">
    <property type="entry name" value="ABC TRANSPORTER G FAMILY MEMBER 20 ISOFORM X1"/>
    <property type="match status" value="1"/>
</dbReference>
<gene>
    <name evidence="4" type="ORF">ENV54_11820</name>
</gene>
<dbReference type="Pfam" id="PF00005">
    <property type="entry name" value="ABC_tran"/>
    <property type="match status" value="1"/>
</dbReference>
<dbReference type="PROSITE" id="PS50893">
    <property type="entry name" value="ABC_TRANSPORTER_2"/>
    <property type="match status" value="1"/>
</dbReference>
<evidence type="ECO:0000256" key="2">
    <source>
        <dbReference type="ARBA" id="ARBA00022840"/>
    </source>
</evidence>
<keyword evidence="2 4" id="KW-0067">ATP-binding</keyword>
<feature type="domain" description="ABC transporter" evidence="3">
    <location>
        <begin position="24"/>
        <end position="253"/>
    </location>
</feature>
<dbReference type="GO" id="GO:0005524">
    <property type="term" value="F:ATP binding"/>
    <property type="evidence" value="ECO:0007669"/>
    <property type="project" value="UniProtKB-KW"/>
</dbReference>
<evidence type="ECO:0000259" key="3">
    <source>
        <dbReference type="PROSITE" id="PS50893"/>
    </source>
</evidence>
<accession>A0A7C4EV75</accession>
<dbReference type="AlphaFoldDB" id="A0A7C4EV75"/>
<dbReference type="PANTHER" id="PTHR43038">
    <property type="entry name" value="ATP-BINDING CASSETTE, SUB-FAMILY H, MEMBER 1"/>
    <property type="match status" value="1"/>
</dbReference>
<dbReference type="InterPro" id="IPR003593">
    <property type="entry name" value="AAA+_ATPase"/>
</dbReference>
<organism evidence="4">
    <name type="scientific">Desulfomonile tiedjei</name>
    <dbReference type="NCBI Taxonomy" id="2358"/>
    <lineage>
        <taxon>Bacteria</taxon>
        <taxon>Pseudomonadati</taxon>
        <taxon>Thermodesulfobacteriota</taxon>
        <taxon>Desulfomonilia</taxon>
        <taxon>Desulfomonilales</taxon>
        <taxon>Desulfomonilaceae</taxon>
        <taxon>Desulfomonile</taxon>
    </lineage>
</organism>
<protein>
    <submittedName>
        <fullName evidence="4">ABC transporter ATP-binding protein</fullName>
    </submittedName>
</protein>
<comment type="caution">
    <text evidence="4">The sequence shown here is derived from an EMBL/GenBank/DDBJ whole genome shotgun (WGS) entry which is preliminary data.</text>
</comment>